<dbReference type="EMBL" id="ABCS01000038">
    <property type="protein sequence ID" value="EDM77937.1"/>
    <property type="molecule type" value="Genomic_DNA"/>
</dbReference>
<feature type="region of interest" description="Disordered" evidence="1">
    <location>
        <begin position="1"/>
        <end position="28"/>
    </location>
</feature>
<feature type="compositionally biased region" description="Basic and acidic residues" evidence="1">
    <location>
        <begin position="1"/>
        <end position="12"/>
    </location>
</feature>
<organism evidence="2 3">
    <name type="scientific">Plesiocystis pacifica SIR-1</name>
    <dbReference type="NCBI Taxonomy" id="391625"/>
    <lineage>
        <taxon>Bacteria</taxon>
        <taxon>Pseudomonadati</taxon>
        <taxon>Myxococcota</taxon>
        <taxon>Polyangia</taxon>
        <taxon>Nannocystales</taxon>
        <taxon>Nannocystaceae</taxon>
        <taxon>Plesiocystis</taxon>
    </lineage>
</organism>
<dbReference type="STRING" id="391625.PPSIR1_01919"/>
<evidence type="ECO:0000313" key="2">
    <source>
        <dbReference type="EMBL" id="EDM77937.1"/>
    </source>
</evidence>
<gene>
    <name evidence="2" type="ORF">PPSIR1_01919</name>
</gene>
<dbReference type="AlphaFoldDB" id="A6G896"/>
<dbReference type="RefSeq" id="WP_006972941.1">
    <property type="nucleotide sequence ID" value="NZ_ABCS01000038.1"/>
</dbReference>
<accession>A6G896</accession>
<proteinExistence type="predicted"/>
<sequence>MSDQARARDLSRPQDSAGASQPAPASERLERVLADIRSDAQVRAEAYARETVVPEGGE</sequence>
<evidence type="ECO:0000313" key="3">
    <source>
        <dbReference type="Proteomes" id="UP000005801"/>
    </source>
</evidence>
<reference evidence="2 3" key="1">
    <citation type="submission" date="2007-06" db="EMBL/GenBank/DDBJ databases">
        <authorList>
            <person name="Shimkets L."/>
            <person name="Ferriera S."/>
            <person name="Johnson J."/>
            <person name="Kravitz S."/>
            <person name="Beeson K."/>
            <person name="Sutton G."/>
            <person name="Rogers Y.-H."/>
            <person name="Friedman R."/>
            <person name="Frazier M."/>
            <person name="Venter J.C."/>
        </authorList>
    </citation>
    <scope>NUCLEOTIDE SEQUENCE [LARGE SCALE GENOMIC DNA]</scope>
    <source>
        <strain evidence="2 3">SIR-1</strain>
    </source>
</reference>
<keyword evidence="3" id="KW-1185">Reference proteome</keyword>
<comment type="caution">
    <text evidence="2">The sequence shown here is derived from an EMBL/GenBank/DDBJ whole genome shotgun (WGS) entry which is preliminary data.</text>
</comment>
<dbReference type="Proteomes" id="UP000005801">
    <property type="component" value="Unassembled WGS sequence"/>
</dbReference>
<evidence type="ECO:0000256" key="1">
    <source>
        <dbReference type="SAM" id="MobiDB-lite"/>
    </source>
</evidence>
<name>A6G896_9BACT</name>
<protein>
    <submittedName>
        <fullName evidence="2">Uncharacterized protein</fullName>
    </submittedName>
</protein>